<keyword evidence="9" id="KW-1185">Reference proteome</keyword>
<evidence type="ECO:0000256" key="6">
    <source>
        <dbReference type="PROSITE-ProRule" id="PRU10141"/>
    </source>
</evidence>
<dbReference type="PROSITE" id="PS00108">
    <property type="entry name" value="PROTEIN_KINASE_ST"/>
    <property type="match status" value="1"/>
</dbReference>
<keyword evidence="1" id="KW-0677">Repeat</keyword>
<dbReference type="EMBL" id="CP063849">
    <property type="protein sequence ID" value="QOY85568.1"/>
    <property type="molecule type" value="Genomic_DNA"/>
</dbReference>
<feature type="domain" description="Protein kinase" evidence="7">
    <location>
        <begin position="80"/>
        <end position="354"/>
    </location>
</feature>
<keyword evidence="2 6" id="KW-0547">Nucleotide-binding</keyword>
<proteinExistence type="predicted"/>
<evidence type="ECO:0000313" key="8">
    <source>
        <dbReference type="EMBL" id="QOY85568.1"/>
    </source>
</evidence>
<dbReference type="PROSITE" id="PS00107">
    <property type="entry name" value="PROTEIN_KINASE_ATP"/>
    <property type="match status" value="1"/>
</dbReference>
<feature type="repeat" description="TPR" evidence="5">
    <location>
        <begin position="672"/>
        <end position="705"/>
    </location>
</feature>
<dbReference type="SUPFAM" id="SSF48452">
    <property type="entry name" value="TPR-like"/>
    <property type="match status" value="3"/>
</dbReference>
<dbReference type="InterPro" id="IPR019734">
    <property type="entry name" value="TPR_rpt"/>
</dbReference>
<feature type="repeat" description="TPR" evidence="5">
    <location>
        <begin position="630"/>
        <end position="663"/>
    </location>
</feature>
<keyword evidence="4 6" id="KW-0067">ATP-binding</keyword>
<accession>A0A7S7SID1</accession>
<protein>
    <submittedName>
        <fullName evidence="8">Serine/threonine protein kinase</fullName>
    </submittedName>
</protein>
<dbReference type="PANTHER" id="PTHR45641:SF19">
    <property type="entry name" value="NEPHROCYSTIN-3"/>
    <property type="match status" value="1"/>
</dbReference>
<dbReference type="Pfam" id="PF00069">
    <property type="entry name" value="Pkinase"/>
    <property type="match status" value="1"/>
</dbReference>
<gene>
    <name evidence="8" type="ORF">IRI77_22405</name>
</gene>
<dbReference type="InterPro" id="IPR000719">
    <property type="entry name" value="Prot_kinase_dom"/>
</dbReference>
<dbReference type="Gene3D" id="1.10.510.10">
    <property type="entry name" value="Transferase(Phosphotransferase) domain 1"/>
    <property type="match status" value="1"/>
</dbReference>
<dbReference type="SMART" id="SM00220">
    <property type="entry name" value="S_TKc"/>
    <property type="match status" value="1"/>
</dbReference>
<dbReference type="CDD" id="cd14014">
    <property type="entry name" value="STKc_PknB_like"/>
    <property type="match status" value="1"/>
</dbReference>
<dbReference type="InterPro" id="IPR011990">
    <property type="entry name" value="TPR-like_helical_dom_sf"/>
</dbReference>
<dbReference type="AlphaFoldDB" id="A0A7S7SID1"/>
<evidence type="ECO:0000259" key="7">
    <source>
        <dbReference type="PROSITE" id="PS50011"/>
    </source>
</evidence>
<dbReference type="Pfam" id="PF13424">
    <property type="entry name" value="TPR_12"/>
    <property type="match status" value="3"/>
</dbReference>
<name>A0A7S7SID1_PALFE</name>
<keyword evidence="8" id="KW-0418">Kinase</keyword>
<keyword evidence="3 5" id="KW-0802">TPR repeat</keyword>
<dbReference type="Gene3D" id="3.30.200.20">
    <property type="entry name" value="Phosphorylase Kinase, domain 1"/>
    <property type="match status" value="1"/>
</dbReference>
<reference evidence="8 9" key="1">
    <citation type="submission" date="2020-10" db="EMBL/GenBank/DDBJ databases">
        <title>Complete genome sequence of Paludibaculum fermentans P105T, a facultatively anaerobic acidobacterium capable of dissimilatory Fe(III) reduction.</title>
        <authorList>
            <person name="Dedysh S.N."/>
            <person name="Beletsky A.V."/>
            <person name="Kulichevskaya I.S."/>
            <person name="Mardanov A.V."/>
            <person name="Ravin N.V."/>
        </authorList>
    </citation>
    <scope>NUCLEOTIDE SEQUENCE [LARGE SCALE GENOMIC DNA]</scope>
    <source>
        <strain evidence="8 9">P105</strain>
    </source>
</reference>
<organism evidence="8 9">
    <name type="scientific">Paludibaculum fermentans</name>
    <dbReference type="NCBI Taxonomy" id="1473598"/>
    <lineage>
        <taxon>Bacteria</taxon>
        <taxon>Pseudomonadati</taxon>
        <taxon>Acidobacteriota</taxon>
        <taxon>Terriglobia</taxon>
        <taxon>Bryobacterales</taxon>
        <taxon>Bryobacteraceae</taxon>
        <taxon>Paludibaculum</taxon>
    </lineage>
</organism>
<evidence type="ECO:0000256" key="5">
    <source>
        <dbReference type="PROSITE-ProRule" id="PRU00339"/>
    </source>
</evidence>
<dbReference type="RefSeq" id="WP_194447238.1">
    <property type="nucleotide sequence ID" value="NZ_CP063849.1"/>
</dbReference>
<feature type="binding site" evidence="6">
    <location>
        <position position="109"/>
    </location>
    <ligand>
        <name>ATP</name>
        <dbReference type="ChEBI" id="CHEBI:30616"/>
    </ligand>
</feature>
<dbReference type="GO" id="GO:0005524">
    <property type="term" value="F:ATP binding"/>
    <property type="evidence" value="ECO:0007669"/>
    <property type="project" value="UniProtKB-UniRule"/>
</dbReference>
<keyword evidence="8" id="KW-0723">Serine/threonine-protein kinase</keyword>
<dbReference type="PROSITE" id="PS50293">
    <property type="entry name" value="TPR_REGION"/>
    <property type="match status" value="1"/>
</dbReference>
<dbReference type="Pfam" id="PF13374">
    <property type="entry name" value="TPR_10"/>
    <property type="match status" value="2"/>
</dbReference>
<dbReference type="Pfam" id="PF13176">
    <property type="entry name" value="TPR_7"/>
    <property type="match status" value="1"/>
</dbReference>
<dbReference type="InterPro" id="IPR011009">
    <property type="entry name" value="Kinase-like_dom_sf"/>
</dbReference>
<dbReference type="PROSITE" id="PS50011">
    <property type="entry name" value="PROTEIN_KINASE_DOM"/>
    <property type="match status" value="1"/>
</dbReference>
<dbReference type="KEGG" id="pfer:IRI77_22405"/>
<evidence type="ECO:0000313" key="9">
    <source>
        <dbReference type="Proteomes" id="UP000593892"/>
    </source>
</evidence>
<evidence type="ECO:0000256" key="4">
    <source>
        <dbReference type="ARBA" id="ARBA00022840"/>
    </source>
</evidence>
<keyword evidence="8" id="KW-0808">Transferase</keyword>
<evidence type="ECO:0000256" key="2">
    <source>
        <dbReference type="ARBA" id="ARBA00022741"/>
    </source>
</evidence>
<evidence type="ECO:0000256" key="3">
    <source>
        <dbReference type="ARBA" id="ARBA00022803"/>
    </source>
</evidence>
<dbReference type="Proteomes" id="UP000593892">
    <property type="component" value="Chromosome"/>
</dbReference>
<dbReference type="PROSITE" id="PS50005">
    <property type="entry name" value="TPR"/>
    <property type="match status" value="3"/>
</dbReference>
<dbReference type="InterPro" id="IPR017441">
    <property type="entry name" value="Protein_kinase_ATP_BS"/>
</dbReference>
<dbReference type="InterPro" id="IPR008271">
    <property type="entry name" value="Ser/Thr_kinase_AS"/>
</dbReference>
<dbReference type="SMART" id="SM00028">
    <property type="entry name" value="TPR"/>
    <property type="match status" value="7"/>
</dbReference>
<dbReference type="GO" id="GO:0004674">
    <property type="term" value="F:protein serine/threonine kinase activity"/>
    <property type="evidence" value="ECO:0007669"/>
    <property type="project" value="UniProtKB-KW"/>
</dbReference>
<evidence type="ECO:0000256" key="1">
    <source>
        <dbReference type="ARBA" id="ARBA00022737"/>
    </source>
</evidence>
<dbReference type="Gene3D" id="1.25.40.10">
    <property type="entry name" value="Tetratricopeptide repeat domain"/>
    <property type="match status" value="3"/>
</dbReference>
<dbReference type="PANTHER" id="PTHR45641">
    <property type="entry name" value="TETRATRICOPEPTIDE REPEAT PROTEIN (AFU_ORTHOLOGUE AFUA_6G03870)"/>
    <property type="match status" value="1"/>
</dbReference>
<dbReference type="SUPFAM" id="SSF56112">
    <property type="entry name" value="Protein kinase-like (PK-like)"/>
    <property type="match status" value="1"/>
</dbReference>
<sequence>MDSARLEQIQNLFHETADLPEAERLPHLQAACAGDAALLQEVLSLLEEDARHSSLLDQPVGSVAGKLLADPAQPRQFGPYRVTSLLGEGGMGVVYLAERDDLRSLVAIKILRDAWLSPARRERFSAEQRTLAQLNHPSIARLYDADTLPDGTPWFAMEYVEGVPLTTFCQQHACSIERRLRLFRAVCEAVQYAHGHAVIHRDLKPSNILVKQDGSVRLLDFGIAKHQEALDSAADVTQTGLRLMTPAYAAPEQIRGERASIHNDVYALGVILYELLAGRLPFDLSNRTPTEAQAIVVQQEPERPSSLARKAARLSASDSSWADLDVLCLTAMHKDVQRRYGSVEALMRDVDHYLANQPLDARPDSLRYRLGKFIGRHRSAVVTSSLAAAAVVGLVIFFTVRLAKARNLAEAEAARTQRIQQFMTRLFEGGDEAAGPKDDLRVVTLLDRGLQEARGLDSEPAVQADLYQTLGGIYKKLDNLVQSESLLKLALERRQALFGPNHPRVAESLVALGLLRVDQARFDEAEKLVRDGLEMSRRTLPPGDTGIALAASALGRVLSERGSYDKAIGVLEEAVRLRSEGEVTPELASSTYELANAHFYAGHFVQSGELNQKVLAMHRQLYGSRHPHVAEDLINLGAIQFEQGRYPEAEALYRQALEINQSWYGKDHHTTASNLTMLGRALVREERFDEAVDLLQQSVAIQERVYGQDHPRVASAINELGSVALKRKHLDEAESQFRRMVEIYRKANGDRHYLVAIGLSNLASVYIERKENHRAEQIYRDVVQRFTTALSPGHLNTGIARIKLGRSLVRQQKYPEAETEILAGYAILTKQTSPSVTWLQAARQDLITLYDAQGDSAKAALYRAESAKAAPPKK</sequence>
<feature type="repeat" description="TPR" evidence="5">
    <location>
        <begin position="548"/>
        <end position="581"/>
    </location>
</feature>